<dbReference type="AlphaFoldDB" id="A0A2P2BXF8"/>
<reference evidence="10 11" key="1">
    <citation type="submission" date="2014-09" db="EMBL/GenBank/DDBJ databases">
        <authorList>
            <person name="Hornung B.V."/>
        </authorList>
    </citation>
    <scope>NUCLEOTIDE SEQUENCE [LARGE SCALE GENOMIC DNA]</scope>
    <source>
        <strain evidence="10 11">FRIFI</strain>
    </source>
</reference>
<dbReference type="Pfam" id="PF12950">
    <property type="entry name" value="TaqI_C"/>
    <property type="match status" value="1"/>
</dbReference>
<keyword evidence="4" id="KW-0949">S-adenosyl-L-methionine</keyword>
<dbReference type="InterPro" id="IPR050953">
    <property type="entry name" value="N4_N6_ade-DNA_methylase"/>
</dbReference>
<organism evidence="10 11">
    <name type="scientific">Romboutsia hominis</name>
    <dbReference type="NCBI Taxonomy" id="1507512"/>
    <lineage>
        <taxon>Bacteria</taxon>
        <taxon>Bacillati</taxon>
        <taxon>Bacillota</taxon>
        <taxon>Clostridia</taxon>
        <taxon>Peptostreptococcales</taxon>
        <taxon>Peptostreptococcaceae</taxon>
        <taxon>Romboutsia</taxon>
    </lineage>
</organism>
<dbReference type="SUPFAM" id="SSF53335">
    <property type="entry name" value="S-adenosyl-L-methionine-dependent methyltransferases"/>
    <property type="match status" value="1"/>
</dbReference>
<dbReference type="GO" id="GO:0032259">
    <property type="term" value="P:methylation"/>
    <property type="evidence" value="ECO:0007669"/>
    <property type="project" value="UniProtKB-KW"/>
</dbReference>
<protein>
    <recommendedName>
        <fullName evidence="1">site-specific DNA-methyltransferase (adenine-specific)</fullName>
        <ecNumber evidence="1">2.1.1.72</ecNumber>
    </recommendedName>
</protein>
<name>A0A2P2BXF8_9FIRM</name>
<dbReference type="InterPro" id="IPR011639">
    <property type="entry name" value="MethylTrfase_TaqI-like_dom"/>
</dbReference>
<keyword evidence="5" id="KW-0680">Restriction system</keyword>
<dbReference type="REBASE" id="244281">
    <property type="entry name" value="M.RspFRIFORF2328P"/>
</dbReference>
<dbReference type="EMBL" id="LN650648">
    <property type="protein sequence ID" value="CEI73854.1"/>
    <property type="molecule type" value="Genomic_DNA"/>
</dbReference>
<dbReference type="Gene3D" id="3.40.50.150">
    <property type="entry name" value="Vaccinia Virus protein VP39"/>
    <property type="match status" value="1"/>
</dbReference>
<keyword evidence="6" id="KW-0238">DNA-binding</keyword>
<keyword evidence="2 10" id="KW-0489">Methyltransferase</keyword>
<evidence type="ECO:0000256" key="2">
    <source>
        <dbReference type="ARBA" id="ARBA00022603"/>
    </source>
</evidence>
<gene>
    <name evidence="10" type="ORF">FRIFI_2328</name>
</gene>
<dbReference type="PANTHER" id="PTHR33841:SF6">
    <property type="entry name" value="TYPE II METHYLTRANSFERASE M.HINDII"/>
    <property type="match status" value="1"/>
</dbReference>
<evidence type="ECO:0000259" key="8">
    <source>
        <dbReference type="Pfam" id="PF07669"/>
    </source>
</evidence>
<evidence type="ECO:0000259" key="9">
    <source>
        <dbReference type="Pfam" id="PF12950"/>
    </source>
</evidence>
<dbReference type="InterPro" id="IPR025931">
    <property type="entry name" value="TaqI_C"/>
</dbReference>
<dbReference type="InterPro" id="IPR029063">
    <property type="entry name" value="SAM-dependent_MTases_sf"/>
</dbReference>
<evidence type="ECO:0000256" key="6">
    <source>
        <dbReference type="ARBA" id="ARBA00023125"/>
    </source>
</evidence>
<dbReference type="InterPro" id="IPR002052">
    <property type="entry name" value="DNA_methylase_N6_adenine_CS"/>
</dbReference>
<dbReference type="PROSITE" id="PS00092">
    <property type="entry name" value="N6_MTASE"/>
    <property type="match status" value="1"/>
</dbReference>
<dbReference type="PRINTS" id="PR00507">
    <property type="entry name" value="N12N6MTFRASE"/>
</dbReference>
<accession>A0A2P2BXF8</accession>
<evidence type="ECO:0000256" key="4">
    <source>
        <dbReference type="ARBA" id="ARBA00022691"/>
    </source>
</evidence>
<keyword evidence="11" id="KW-1185">Reference proteome</keyword>
<dbReference type="Proteomes" id="UP000245695">
    <property type="component" value="Chromosome 1"/>
</dbReference>
<evidence type="ECO:0000256" key="5">
    <source>
        <dbReference type="ARBA" id="ARBA00022747"/>
    </source>
</evidence>
<dbReference type="Pfam" id="PF07669">
    <property type="entry name" value="Eco57I"/>
    <property type="match status" value="1"/>
</dbReference>
<sequence>MEKHTKGDNFVVSKNYENSLDTLKKQEKGIYYTPREIVDYILENTLKKHDIIDNPCPKVLDISCGCGNFLLKAYDVLYELIENNIEKLNELYGDKFILENIHSHILSNCIYGYDIDKDAIDILIESLNKKSDSILVKNLNIYCTDSLKHNFNEKFDYIIGNPPYIGHKKLDKEYKKFLLKEYKNTYRDKSDLYFCFYEKCINLLEKGGVCSLITPRYFIESPSGKHLRKYISKNTYIKEIIDFLGVSVFKNIGICSCILTLVKDLNKNSKIDILKPVNENMQIEDLRYLLKNNKFEKFYIDQENLDENWIILNENDKKLYNKIQNNCNYILEDIVTSFQGIITGCDKAFVLDIKDEKINKVDKKLLRNWIKNKNINKYTISSSNYKLIYSDDIKDENDYKLEIGEIIGKYKDKLCKRRECVNNTRKWYKLQWGRDKNLFEQIKIMYPYKSSQNKFAIDYNNSFCSADVYSFFIKEEYKKEFSEEYIVGILNSNIYDRYYKINAKKISKNIYDYYPNKVMKIKIFKDDNYHKIENLSKLIIHNINNNKEIDSLQLEIDNLIKDSLDIKSLM</sequence>
<keyword evidence="3" id="KW-0808">Transferase</keyword>
<dbReference type="KEGG" id="rhom:FRIFI_2328"/>
<dbReference type="GO" id="GO:0003677">
    <property type="term" value="F:DNA binding"/>
    <property type="evidence" value="ECO:0007669"/>
    <property type="project" value="UniProtKB-KW"/>
</dbReference>
<evidence type="ECO:0000313" key="11">
    <source>
        <dbReference type="Proteomes" id="UP000245695"/>
    </source>
</evidence>
<feature type="domain" description="Type II methyltransferase M.TaqI-like" evidence="8">
    <location>
        <begin position="108"/>
        <end position="249"/>
    </location>
</feature>
<evidence type="ECO:0000313" key="10">
    <source>
        <dbReference type="EMBL" id="CEI73854.1"/>
    </source>
</evidence>
<feature type="domain" description="TaqI-like C-terminal specificity" evidence="9">
    <location>
        <begin position="370"/>
        <end position="520"/>
    </location>
</feature>
<dbReference type="GO" id="GO:0009007">
    <property type="term" value="F:site-specific DNA-methyltransferase (adenine-specific) activity"/>
    <property type="evidence" value="ECO:0007669"/>
    <property type="project" value="UniProtKB-EC"/>
</dbReference>
<evidence type="ECO:0000256" key="3">
    <source>
        <dbReference type="ARBA" id="ARBA00022679"/>
    </source>
</evidence>
<dbReference type="EC" id="2.1.1.72" evidence="1"/>
<dbReference type="PANTHER" id="PTHR33841">
    <property type="entry name" value="DNA METHYLTRANSFERASE YEEA-RELATED"/>
    <property type="match status" value="1"/>
</dbReference>
<dbReference type="GO" id="GO:0009307">
    <property type="term" value="P:DNA restriction-modification system"/>
    <property type="evidence" value="ECO:0007669"/>
    <property type="project" value="UniProtKB-KW"/>
</dbReference>
<proteinExistence type="predicted"/>
<dbReference type="CDD" id="cd02440">
    <property type="entry name" value="AdoMet_MTases"/>
    <property type="match status" value="1"/>
</dbReference>
<comment type="catalytic activity">
    <reaction evidence="7">
        <text>a 2'-deoxyadenosine in DNA + S-adenosyl-L-methionine = an N(6)-methyl-2'-deoxyadenosine in DNA + S-adenosyl-L-homocysteine + H(+)</text>
        <dbReference type="Rhea" id="RHEA:15197"/>
        <dbReference type="Rhea" id="RHEA-COMP:12418"/>
        <dbReference type="Rhea" id="RHEA-COMP:12419"/>
        <dbReference type="ChEBI" id="CHEBI:15378"/>
        <dbReference type="ChEBI" id="CHEBI:57856"/>
        <dbReference type="ChEBI" id="CHEBI:59789"/>
        <dbReference type="ChEBI" id="CHEBI:90615"/>
        <dbReference type="ChEBI" id="CHEBI:90616"/>
        <dbReference type="EC" id="2.1.1.72"/>
    </reaction>
</comment>
<evidence type="ECO:0000256" key="7">
    <source>
        <dbReference type="ARBA" id="ARBA00047942"/>
    </source>
</evidence>
<evidence type="ECO:0000256" key="1">
    <source>
        <dbReference type="ARBA" id="ARBA00011900"/>
    </source>
</evidence>